<dbReference type="Proteomes" id="UP000323426">
    <property type="component" value="Unassembled WGS sequence"/>
</dbReference>
<protein>
    <recommendedName>
        <fullName evidence="4">Protein NO VEIN C-terminal domain-containing protein</fullName>
    </recommendedName>
</protein>
<dbReference type="EMBL" id="VWSF01000020">
    <property type="protein sequence ID" value="KAA5541692.1"/>
    <property type="molecule type" value="Genomic_DNA"/>
</dbReference>
<name>A0A5M6D5V5_9BACT</name>
<gene>
    <name evidence="2" type="ORF">F0145_20200</name>
</gene>
<keyword evidence="3" id="KW-1185">Reference proteome</keyword>
<evidence type="ECO:0000313" key="3">
    <source>
        <dbReference type="Proteomes" id="UP000323426"/>
    </source>
</evidence>
<dbReference type="SUPFAM" id="SSF55874">
    <property type="entry name" value="ATPase domain of HSP90 chaperone/DNA topoisomerase II/histidine kinase"/>
    <property type="match status" value="1"/>
</dbReference>
<dbReference type="NCBIfam" id="NF047352">
    <property type="entry name" value="P_loop_sacsin"/>
    <property type="match status" value="1"/>
</dbReference>
<evidence type="ECO:0008006" key="4">
    <source>
        <dbReference type="Google" id="ProtNLM"/>
    </source>
</evidence>
<evidence type="ECO:0000256" key="1">
    <source>
        <dbReference type="SAM" id="Coils"/>
    </source>
</evidence>
<accession>A0A5M6D5V5</accession>
<sequence length="829" mass="96755">MNIQNKLKNLKDQKSYSIPAKRVMEHLKPILSKSNDLRQRWMWELLQNASDLGDNVKARFEITPDKLKFSHNGKPFSLDEAYNLIMPDSTKDDEATHKKSVIGQFGTGFISTHILSKIIKIEGIIEDDEQLYSFNFHLDRRQRNDKDFLIQSIKDAEAEYKENLEKLDELPEDEFQTSFTYSVDNTYSSLNGQEIVDDGIESFKELIPYVLTFRPQLTEIEVIDYRTTTTKLMFKREEVENDIEDLIIIQTICHKNGKHIGNKLIGNIIDEETEIAFPIKHIEAETFQLLSFPDNCPLLFCAFPMVGTDDFNFPVVIHSEKFVPNRERDGIEISDYDTENRDRLIEAKDAFLRLLGIIEEYDWTDAFNISFLNNPKFNEYSIKNWFTNSIFKPIKEGLYKTKMVELDQALNIENKRLSLSEVYIPYADKRAKNYAELATDIYNFAFKTIPTLLPKREHSLSWFETLDFEIFTGEKLDLEELSKKICEDVDSLEKFCSAYSMNETKAIKFLIDFIKLIIAQEEEKLLDKYKLILNQSNQLCFLKGIQLDVIDHKGLKDGYDEKLKDIYYSLSNKECRDVLLHKGFEQIDNLVDEDDIYEFKKLAKDTDEELRNYEGNFQDEDFLLILKDLFNWYTTCGISEETLINLFPYFSLNKSQLYLNTKTPQELEYAFDIEISGKSEVLAKLANSSLSDKDLEIIADNPKLVSNFMEWLNSKQEDNPDEELGNIGEEFLYHQLCQIFGENRVLWEDKSEYDFRVLEKDLTTTKYFIDAKTTGKGIANSDNIPFFMRTAQWSFLDKQQAGGKYIIARIFKNGGAIDVKYLKLNKQSL</sequence>
<proteinExistence type="predicted"/>
<feature type="coiled-coil region" evidence="1">
    <location>
        <begin position="146"/>
        <end position="173"/>
    </location>
</feature>
<reference evidence="2 3" key="1">
    <citation type="submission" date="2019-09" db="EMBL/GenBank/DDBJ databases">
        <title>Genome sequence and assembly of Adhaeribacter sp.</title>
        <authorList>
            <person name="Chhetri G."/>
        </authorList>
    </citation>
    <scope>NUCLEOTIDE SEQUENCE [LARGE SCALE GENOMIC DNA]</scope>
    <source>
        <strain evidence="2 3">DK36</strain>
    </source>
</reference>
<dbReference type="Gene3D" id="3.30.565.10">
    <property type="entry name" value="Histidine kinase-like ATPase, C-terminal domain"/>
    <property type="match status" value="1"/>
</dbReference>
<organism evidence="2 3">
    <name type="scientific">Adhaeribacter rhizoryzae</name>
    <dbReference type="NCBI Taxonomy" id="2607907"/>
    <lineage>
        <taxon>Bacteria</taxon>
        <taxon>Pseudomonadati</taxon>
        <taxon>Bacteroidota</taxon>
        <taxon>Cytophagia</taxon>
        <taxon>Cytophagales</taxon>
        <taxon>Hymenobacteraceae</taxon>
        <taxon>Adhaeribacter</taxon>
    </lineage>
</organism>
<comment type="caution">
    <text evidence="2">The sequence shown here is derived from an EMBL/GenBank/DDBJ whole genome shotgun (WGS) entry which is preliminary data.</text>
</comment>
<dbReference type="RefSeq" id="WP_150091336.1">
    <property type="nucleotide sequence ID" value="NZ_VWSF01000020.1"/>
</dbReference>
<dbReference type="AlphaFoldDB" id="A0A5M6D5V5"/>
<dbReference type="InterPro" id="IPR036890">
    <property type="entry name" value="HATPase_C_sf"/>
</dbReference>
<keyword evidence="1" id="KW-0175">Coiled coil</keyword>
<evidence type="ECO:0000313" key="2">
    <source>
        <dbReference type="EMBL" id="KAA5541692.1"/>
    </source>
</evidence>